<feature type="region of interest" description="Disordered" evidence="4">
    <location>
        <begin position="1"/>
        <end position="65"/>
    </location>
</feature>
<feature type="compositionally biased region" description="Low complexity" evidence="4">
    <location>
        <begin position="23"/>
        <end position="53"/>
    </location>
</feature>
<proteinExistence type="predicted"/>
<evidence type="ECO:0000256" key="4">
    <source>
        <dbReference type="SAM" id="MobiDB-lite"/>
    </source>
</evidence>
<organism evidence="5 6">
    <name type="scientific">Papaver somniferum</name>
    <name type="common">Opium poppy</name>
    <dbReference type="NCBI Taxonomy" id="3469"/>
    <lineage>
        <taxon>Eukaryota</taxon>
        <taxon>Viridiplantae</taxon>
        <taxon>Streptophyta</taxon>
        <taxon>Embryophyta</taxon>
        <taxon>Tracheophyta</taxon>
        <taxon>Spermatophyta</taxon>
        <taxon>Magnoliopsida</taxon>
        <taxon>Ranunculales</taxon>
        <taxon>Papaveraceae</taxon>
        <taxon>Papaveroideae</taxon>
        <taxon>Papaver</taxon>
    </lineage>
</organism>
<dbReference type="InterPro" id="IPR007930">
    <property type="entry name" value="DUF724"/>
</dbReference>
<gene>
    <name evidence="5" type="ORF">C5167_014137</name>
</gene>
<keyword evidence="3" id="KW-0175">Coiled coil</keyword>
<evidence type="ECO:0000313" key="5">
    <source>
        <dbReference type="EMBL" id="RZC55300.1"/>
    </source>
</evidence>
<keyword evidence="6" id="KW-1185">Reference proteome</keyword>
<keyword evidence="2" id="KW-0341">Growth regulation</keyword>
<feature type="coiled-coil region" evidence="3">
    <location>
        <begin position="150"/>
        <end position="215"/>
    </location>
</feature>
<reference evidence="5 6" key="1">
    <citation type="journal article" date="2018" name="Science">
        <title>The opium poppy genome and morphinan production.</title>
        <authorList>
            <person name="Guo L."/>
            <person name="Winzer T."/>
            <person name="Yang X."/>
            <person name="Li Y."/>
            <person name="Ning Z."/>
            <person name="He Z."/>
            <person name="Teodor R."/>
            <person name="Lu Y."/>
            <person name="Bowser T.A."/>
            <person name="Graham I.A."/>
            <person name="Ye K."/>
        </authorList>
    </citation>
    <scope>NUCLEOTIDE SEQUENCE [LARGE SCALE GENOMIC DNA]</scope>
    <source>
        <strain evidence="6">cv. HN1</strain>
        <tissue evidence="5">Leaves</tissue>
    </source>
</reference>
<name>A0A4Y7J5G5_PAPSO</name>
<dbReference type="Proteomes" id="UP000316621">
    <property type="component" value="Chromosome 3"/>
</dbReference>
<dbReference type="AlphaFoldDB" id="A0A4Y7J5G5"/>
<dbReference type="EMBL" id="CM010717">
    <property type="protein sequence ID" value="RZC55300.1"/>
    <property type="molecule type" value="Genomic_DNA"/>
</dbReference>
<sequence length="247" mass="28441">MASLNYQRSNSNSSRALARISVSSPNHSPTQSTSTSTSAPSPDVSKQQQQQQQPQPPAVVAVNHRSSSLSPDLRSLYQQVFTSFPQNPHFNPLSNFTEETKEGLKLGLDVSFVNFVKKFHIPVEEPSVFLAEVETYTKQLAEFENMGYDVTKLKERLNLLRRRAEQHKALKFAIDELQEEEREKEAKVEAQEFRLKEIEEENKRITKALQLQKIEIENVNMKKRKIMEDSSRNINEFKRFASNSPWS</sequence>
<evidence type="ECO:0000256" key="3">
    <source>
        <dbReference type="SAM" id="Coils"/>
    </source>
</evidence>
<dbReference type="Gramene" id="RZC55300">
    <property type="protein sequence ID" value="RZC55300"/>
    <property type="gene ID" value="C5167_014137"/>
</dbReference>
<dbReference type="OMA" id="FRWIPKP"/>
<evidence type="ECO:0000256" key="2">
    <source>
        <dbReference type="ARBA" id="ARBA00022604"/>
    </source>
</evidence>
<accession>A0A4Y7J5G5</accession>
<evidence type="ECO:0000313" key="6">
    <source>
        <dbReference type="Proteomes" id="UP000316621"/>
    </source>
</evidence>
<evidence type="ECO:0000256" key="1">
    <source>
        <dbReference type="ARBA" id="ARBA00022448"/>
    </source>
</evidence>
<protein>
    <submittedName>
        <fullName evidence="5">Uncharacterized protein</fullName>
    </submittedName>
</protein>
<keyword evidence="1" id="KW-0813">Transport</keyword>
<dbReference type="Pfam" id="PF05266">
    <property type="entry name" value="DUF724"/>
    <property type="match status" value="1"/>
</dbReference>